<feature type="region of interest" description="Disordered" evidence="1">
    <location>
        <begin position="148"/>
        <end position="327"/>
    </location>
</feature>
<evidence type="ECO:0000313" key="4">
    <source>
        <dbReference type="Proteomes" id="UP000054097"/>
    </source>
</evidence>
<gene>
    <name evidence="3" type="ORF">M408DRAFT_331286</name>
    <name evidence="2" type="ORF">M408DRAFT_334228</name>
</gene>
<proteinExistence type="predicted"/>
<dbReference type="Proteomes" id="UP000054097">
    <property type="component" value="Unassembled WGS sequence"/>
</dbReference>
<dbReference type="HOGENOM" id="CLU_057731_0_0_1"/>
<evidence type="ECO:0000313" key="3">
    <source>
        <dbReference type="EMBL" id="KIM25173.1"/>
    </source>
</evidence>
<dbReference type="STRING" id="933852.A0A0C2WFJ4"/>
<feature type="compositionally biased region" description="Basic and acidic residues" evidence="1">
    <location>
        <begin position="284"/>
        <end position="316"/>
    </location>
</feature>
<sequence length="327" mass="36999">MAVEDYSSTVPVPKDGARDNAILFRGDPISKLPTQRIFKYVSLSTTPPLGLEWVDDTNVVLVWSSVAEAQNAFHSMREAGTLEMDEDDEGFLPARPMPETLAPMELRLEKALGKAVQEAGQMWMRWARPEDVKVKGGKSKSKFYERYGENAGKEGQNVHVPHSGSGKRKRRDYEGDDRDDLRKKLDAEMDAFANGDETAVRRSISPRRGRSASPPRRGQTEQGGHRGRRRPGDYDYDRDLHSRLGPPVVPRGVREWDVGKEWETDEFGRATFAKDGTSSSNRNQRREQPPHRDRDREEGGGRRPRGEARPTRTKEDLDAELDAFLQA</sequence>
<reference evidence="3" key="3">
    <citation type="submission" date="2015-02" db="EMBL/GenBank/DDBJ databases">
        <title>Evolutionary Origins and Diversification of the Mycorrhizal Mutualists.</title>
        <authorList>
            <consortium name="DOE Joint Genome Institute"/>
            <consortium name="Mycorrhizal Genomics Consortium"/>
            <person name="Kohler A."/>
            <person name="Kuo A."/>
            <person name="Nagy L.G."/>
            <person name="Floudas D."/>
            <person name="Copeland A."/>
            <person name="Barry K.W."/>
            <person name="Cichocki N."/>
            <person name="Veneault-Fourrey C."/>
            <person name="LaButti K."/>
            <person name="Lindquist E.A."/>
            <person name="Lipzen A."/>
            <person name="Lundell T."/>
            <person name="Morin E."/>
            <person name="Murat C."/>
            <person name="Riley R."/>
            <person name="Ohm R."/>
            <person name="Sun H."/>
            <person name="Tunlid A."/>
            <person name="Henrissat B."/>
            <person name="Grigoriev I.V."/>
            <person name="Hibbett D.S."/>
            <person name="Martin F."/>
        </authorList>
    </citation>
    <scope>NUCLEOTIDE SEQUENCE</scope>
    <source>
        <strain evidence="3">MAFF 305830</strain>
    </source>
</reference>
<feature type="compositionally biased region" description="Basic and acidic residues" evidence="1">
    <location>
        <begin position="252"/>
        <end position="268"/>
    </location>
</feature>
<dbReference type="AlphaFoldDB" id="A0A0C2WFJ4"/>
<protein>
    <recommendedName>
        <fullName evidence="5">Chromatin target of PRMT1 protein C-terminal domain-containing protein</fullName>
    </recommendedName>
</protein>
<dbReference type="OrthoDB" id="422106at2759"/>
<evidence type="ECO:0008006" key="5">
    <source>
        <dbReference type="Google" id="ProtNLM"/>
    </source>
</evidence>
<evidence type="ECO:0000313" key="2">
    <source>
        <dbReference type="EMBL" id="KIM19894.1"/>
    </source>
</evidence>
<organism evidence="3 4">
    <name type="scientific">Serendipita vermifera MAFF 305830</name>
    <dbReference type="NCBI Taxonomy" id="933852"/>
    <lineage>
        <taxon>Eukaryota</taxon>
        <taxon>Fungi</taxon>
        <taxon>Dikarya</taxon>
        <taxon>Basidiomycota</taxon>
        <taxon>Agaricomycotina</taxon>
        <taxon>Agaricomycetes</taxon>
        <taxon>Sebacinales</taxon>
        <taxon>Serendipitaceae</taxon>
        <taxon>Serendipita</taxon>
    </lineage>
</organism>
<reference evidence="4" key="2">
    <citation type="submission" date="2015-01" db="EMBL/GenBank/DDBJ databases">
        <title>Evolutionary Origins and Diversification of the Mycorrhizal Mutualists.</title>
        <authorList>
            <consortium name="DOE Joint Genome Institute"/>
            <consortium name="Mycorrhizal Genomics Consortium"/>
            <person name="Kohler A."/>
            <person name="Kuo A."/>
            <person name="Nagy L.G."/>
            <person name="Floudas D."/>
            <person name="Copeland A."/>
            <person name="Barry K.W."/>
            <person name="Cichocki N."/>
            <person name="Veneault-Fourrey C."/>
            <person name="LaButti K."/>
            <person name="Lindquist E.A."/>
            <person name="Lipzen A."/>
            <person name="Lundell T."/>
            <person name="Morin E."/>
            <person name="Murat C."/>
            <person name="Riley R."/>
            <person name="Ohm R."/>
            <person name="Sun H."/>
            <person name="Tunlid A."/>
            <person name="Henrissat B."/>
            <person name="Grigoriev I.V."/>
            <person name="Hibbett D.S."/>
            <person name="Martin F."/>
        </authorList>
    </citation>
    <scope>NUCLEOTIDE SEQUENCE [LARGE SCALE GENOMIC DNA]</scope>
    <source>
        <strain evidence="2 4">MAFF 305830</strain>
    </source>
</reference>
<dbReference type="InterPro" id="IPR019416">
    <property type="entry name" value="NCBP3"/>
</dbReference>
<dbReference type="Pfam" id="PF10309">
    <property type="entry name" value="NCBP3"/>
    <property type="match status" value="1"/>
</dbReference>
<evidence type="ECO:0000256" key="1">
    <source>
        <dbReference type="SAM" id="MobiDB-lite"/>
    </source>
</evidence>
<name>A0A0C2WFJ4_SERVB</name>
<keyword evidence="4" id="KW-1185">Reference proteome</keyword>
<dbReference type="EMBL" id="KN824514">
    <property type="protein sequence ID" value="KIM19894.1"/>
    <property type="molecule type" value="Genomic_DNA"/>
</dbReference>
<dbReference type="GO" id="GO:0000340">
    <property type="term" value="F:RNA 7-methylguanosine cap binding"/>
    <property type="evidence" value="ECO:0007669"/>
    <property type="project" value="InterPro"/>
</dbReference>
<dbReference type="GO" id="GO:0003729">
    <property type="term" value="F:mRNA binding"/>
    <property type="evidence" value="ECO:0007669"/>
    <property type="project" value="InterPro"/>
</dbReference>
<accession>A0A0C2WFJ4</accession>
<dbReference type="EMBL" id="KN824316">
    <property type="protein sequence ID" value="KIM25173.1"/>
    <property type="molecule type" value="Genomic_DNA"/>
</dbReference>
<feature type="compositionally biased region" description="Basic and acidic residues" evidence="1">
    <location>
        <begin position="230"/>
        <end position="242"/>
    </location>
</feature>
<reference evidence="3 4" key="1">
    <citation type="submission" date="2014-04" db="EMBL/GenBank/DDBJ databases">
        <authorList>
            <consortium name="DOE Joint Genome Institute"/>
            <person name="Kuo A."/>
            <person name="Zuccaro A."/>
            <person name="Kohler A."/>
            <person name="Nagy L.G."/>
            <person name="Floudas D."/>
            <person name="Copeland A."/>
            <person name="Barry K.W."/>
            <person name="Cichocki N."/>
            <person name="Veneault-Fourrey C."/>
            <person name="LaButti K."/>
            <person name="Lindquist E.A."/>
            <person name="Lipzen A."/>
            <person name="Lundell T."/>
            <person name="Morin E."/>
            <person name="Murat C."/>
            <person name="Sun H."/>
            <person name="Tunlid A."/>
            <person name="Henrissat B."/>
            <person name="Grigoriev I.V."/>
            <person name="Hibbett D.S."/>
            <person name="Martin F."/>
            <person name="Nordberg H.P."/>
            <person name="Cantor M.N."/>
            <person name="Hua S.X."/>
        </authorList>
    </citation>
    <scope>NUCLEOTIDE SEQUENCE [LARGE SCALE GENOMIC DNA]</scope>
    <source>
        <strain evidence="3 4">MAFF 305830</strain>
    </source>
</reference>